<evidence type="ECO:0000313" key="3">
    <source>
        <dbReference type="EMBL" id="KCW66437.1"/>
    </source>
</evidence>
<reference evidence="3" key="1">
    <citation type="submission" date="2013-07" db="EMBL/GenBank/DDBJ databases">
        <title>The genome of Eucalyptus grandis.</title>
        <authorList>
            <person name="Schmutz J."/>
            <person name="Hayes R."/>
            <person name="Myburg A."/>
            <person name="Tuskan G."/>
            <person name="Grattapaglia D."/>
            <person name="Rokhsar D.S."/>
        </authorList>
    </citation>
    <scope>NUCLEOTIDE SEQUENCE</scope>
    <source>
        <tissue evidence="3">Leaf extractions</tissue>
    </source>
</reference>
<dbReference type="PROSITE" id="PS00018">
    <property type="entry name" value="EF_HAND_1"/>
    <property type="match status" value="2"/>
</dbReference>
<dbReference type="GO" id="GO:0030234">
    <property type="term" value="F:enzyme regulator activity"/>
    <property type="evidence" value="ECO:0000318"/>
    <property type="project" value="GO_Central"/>
</dbReference>
<feature type="domain" description="EF-hand" evidence="2">
    <location>
        <begin position="63"/>
        <end position="87"/>
    </location>
</feature>
<dbReference type="GO" id="GO:0005509">
    <property type="term" value="F:calcium ion binding"/>
    <property type="evidence" value="ECO:0000318"/>
    <property type="project" value="GO_Central"/>
</dbReference>
<dbReference type="CDD" id="cd00051">
    <property type="entry name" value="EFh"/>
    <property type="match status" value="1"/>
</dbReference>
<dbReference type="InterPro" id="IPR018247">
    <property type="entry name" value="EF_Hand_1_Ca_BS"/>
</dbReference>
<dbReference type="PROSITE" id="PS50222">
    <property type="entry name" value="EF_HAND_2"/>
    <property type="match status" value="2"/>
</dbReference>
<dbReference type="STRING" id="71139.A0A059BJS0"/>
<evidence type="ECO:0000259" key="2">
    <source>
        <dbReference type="PROSITE" id="PS50222"/>
    </source>
</evidence>
<accession>A0A059BJS0</accession>
<sequence length="131" mass="14776">MYEHQRVKIRNAIEQPVASANKQRRPLLVGNNPCLGESSLLLIFLVHGDHASPTGWHPPHEPKFDANKDNRISKEELQDIIRSYGKWFSGWKSKQALSRADANGDGFIDDKEMINLVEFAKKQLGVTVVAN</sequence>
<dbReference type="AlphaFoldDB" id="A0A059BJS0"/>
<proteinExistence type="predicted"/>
<dbReference type="InterPro" id="IPR002048">
    <property type="entry name" value="EF_hand_dom"/>
</dbReference>
<name>A0A059BJS0_EUCGR</name>
<evidence type="ECO:0000256" key="1">
    <source>
        <dbReference type="ARBA" id="ARBA00022837"/>
    </source>
</evidence>
<protein>
    <recommendedName>
        <fullName evidence="2">EF-hand domain-containing protein</fullName>
    </recommendedName>
</protein>
<dbReference type="Pfam" id="PF13202">
    <property type="entry name" value="EF-hand_5"/>
    <property type="match status" value="2"/>
</dbReference>
<feature type="domain" description="EF-hand" evidence="2">
    <location>
        <begin position="94"/>
        <end position="123"/>
    </location>
</feature>
<dbReference type="Gramene" id="KCW66437">
    <property type="protein sequence ID" value="KCW66437"/>
    <property type="gene ID" value="EUGRSUZ_F00235"/>
</dbReference>
<organism evidence="3">
    <name type="scientific">Eucalyptus grandis</name>
    <name type="common">Flooded gum</name>
    <dbReference type="NCBI Taxonomy" id="71139"/>
    <lineage>
        <taxon>Eukaryota</taxon>
        <taxon>Viridiplantae</taxon>
        <taxon>Streptophyta</taxon>
        <taxon>Embryophyta</taxon>
        <taxon>Tracheophyta</taxon>
        <taxon>Spermatophyta</taxon>
        <taxon>Magnoliopsida</taxon>
        <taxon>eudicotyledons</taxon>
        <taxon>Gunneridae</taxon>
        <taxon>Pentapetalae</taxon>
        <taxon>rosids</taxon>
        <taxon>malvids</taxon>
        <taxon>Myrtales</taxon>
        <taxon>Myrtaceae</taxon>
        <taxon>Myrtoideae</taxon>
        <taxon>Eucalypteae</taxon>
        <taxon>Eucalyptus</taxon>
    </lineage>
</organism>
<dbReference type="Gene3D" id="1.10.238.10">
    <property type="entry name" value="EF-hand"/>
    <property type="match status" value="1"/>
</dbReference>
<keyword evidence="1" id="KW-0106">Calcium</keyword>
<dbReference type="GO" id="GO:0005737">
    <property type="term" value="C:cytoplasm"/>
    <property type="evidence" value="ECO:0000318"/>
    <property type="project" value="GO_Central"/>
</dbReference>
<dbReference type="SUPFAM" id="SSF47473">
    <property type="entry name" value="EF-hand"/>
    <property type="match status" value="1"/>
</dbReference>
<dbReference type="InterPro" id="IPR011992">
    <property type="entry name" value="EF-hand-dom_pair"/>
</dbReference>
<gene>
    <name evidence="3" type="ORF">EUGRSUZ_F00235</name>
</gene>
<dbReference type="EMBL" id="KK198758">
    <property type="protein sequence ID" value="KCW66437.1"/>
    <property type="molecule type" value="Genomic_DNA"/>
</dbReference>
<dbReference type="InParanoid" id="A0A059BJS0"/>